<accession>A2FC96</accession>
<dbReference type="VEuPathDB" id="TrichDB:TVAG_135120"/>
<sequence length="445" mass="51895">MDKDDSLLVKEWLSEREFLRPLISDSNLPQYAWATDCSSLFKIIRSKLSIFKQTEKDYNQQIDAEMRKPIPTAYDAHIKYKYRVLKYLMILTCEYLKEANSIDEELFSKIYQEVKSFSRFCIVFPFILKRLISDEQTIEKALINYTMNVKYSRSHSITMQSSKLSKYVRTLNEAISLDHIPEIPKFSFSYTYQSCELSFEIFISTLPSKFKENIKSLEDIIISDINQINNSELPFIFDPNVDTKENVDFSELIVTVVDVLRTVMGITNTTKSSQKIYSLLIRYIFNDLIVNDNDPYKTRIMVGLPNTKLKIKDLPIQEFFKGYNPEMLITEFVQCQPTLVNAIEEIELTMFEISPIDILIRIDKAVKYVQKFISDDLKRRTGTVDSFIPFDNVIQIFNAVFDCAEMHGVASITYCIERFTVCSFLTNDLSFAYDSLIGVYSLRYL</sequence>
<dbReference type="Proteomes" id="UP000001542">
    <property type="component" value="Unassembled WGS sequence"/>
</dbReference>
<dbReference type="InParanoid" id="A2FC96"/>
<name>A2FC96_TRIV3</name>
<dbReference type="RefSeq" id="XP_001310389.1">
    <property type="nucleotide sequence ID" value="XM_001310388.1"/>
</dbReference>
<dbReference type="EMBL" id="DS113714">
    <property type="protein sequence ID" value="EAX97459.1"/>
    <property type="molecule type" value="Genomic_DNA"/>
</dbReference>
<evidence type="ECO:0000313" key="2">
    <source>
        <dbReference type="Proteomes" id="UP000001542"/>
    </source>
</evidence>
<reference evidence="1" key="1">
    <citation type="submission" date="2006-10" db="EMBL/GenBank/DDBJ databases">
        <authorList>
            <person name="Amadeo P."/>
            <person name="Zhao Q."/>
            <person name="Wortman J."/>
            <person name="Fraser-Liggett C."/>
            <person name="Carlton J."/>
        </authorList>
    </citation>
    <scope>NUCLEOTIDE SEQUENCE</scope>
    <source>
        <strain evidence="1">G3</strain>
    </source>
</reference>
<protein>
    <submittedName>
        <fullName evidence="1">Uncharacterized protein</fullName>
    </submittedName>
</protein>
<evidence type="ECO:0000313" key="1">
    <source>
        <dbReference type="EMBL" id="EAX97459.1"/>
    </source>
</evidence>
<keyword evidence="2" id="KW-1185">Reference proteome</keyword>
<gene>
    <name evidence="1" type="ORF">TVAG_135120</name>
</gene>
<proteinExistence type="predicted"/>
<dbReference type="VEuPathDB" id="TrichDB:TVAGG3_0801620"/>
<dbReference type="AlphaFoldDB" id="A2FC96"/>
<organism evidence="1 2">
    <name type="scientific">Trichomonas vaginalis (strain ATCC PRA-98 / G3)</name>
    <dbReference type="NCBI Taxonomy" id="412133"/>
    <lineage>
        <taxon>Eukaryota</taxon>
        <taxon>Metamonada</taxon>
        <taxon>Parabasalia</taxon>
        <taxon>Trichomonadida</taxon>
        <taxon>Trichomonadidae</taxon>
        <taxon>Trichomonas</taxon>
    </lineage>
</organism>
<dbReference type="KEGG" id="tva:4755242"/>
<reference evidence="1" key="2">
    <citation type="journal article" date="2007" name="Science">
        <title>Draft genome sequence of the sexually transmitted pathogen Trichomonas vaginalis.</title>
        <authorList>
            <person name="Carlton J.M."/>
            <person name="Hirt R.P."/>
            <person name="Silva J.C."/>
            <person name="Delcher A.L."/>
            <person name="Schatz M."/>
            <person name="Zhao Q."/>
            <person name="Wortman J.R."/>
            <person name="Bidwell S.L."/>
            <person name="Alsmark U.C.M."/>
            <person name="Besteiro S."/>
            <person name="Sicheritz-Ponten T."/>
            <person name="Noel C.J."/>
            <person name="Dacks J.B."/>
            <person name="Foster P.G."/>
            <person name="Simillion C."/>
            <person name="Van de Peer Y."/>
            <person name="Miranda-Saavedra D."/>
            <person name="Barton G.J."/>
            <person name="Westrop G.D."/>
            <person name="Mueller S."/>
            <person name="Dessi D."/>
            <person name="Fiori P.L."/>
            <person name="Ren Q."/>
            <person name="Paulsen I."/>
            <person name="Zhang H."/>
            <person name="Bastida-Corcuera F.D."/>
            <person name="Simoes-Barbosa A."/>
            <person name="Brown M.T."/>
            <person name="Hayes R.D."/>
            <person name="Mukherjee M."/>
            <person name="Okumura C.Y."/>
            <person name="Schneider R."/>
            <person name="Smith A.J."/>
            <person name="Vanacova S."/>
            <person name="Villalvazo M."/>
            <person name="Haas B.J."/>
            <person name="Pertea M."/>
            <person name="Feldblyum T.V."/>
            <person name="Utterback T.R."/>
            <person name="Shu C.L."/>
            <person name="Osoegawa K."/>
            <person name="de Jong P.J."/>
            <person name="Hrdy I."/>
            <person name="Horvathova L."/>
            <person name="Zubacova Z."/>
            <person name="Dolezal P."/>
            <person name="Malik S.B."/>
            <person name="Logsdon J.M. Jr."/>
            <person name="Henze K."/>
            <person name="Gupta A."/>
            <person name="Wang C.C."/>
            <person name="Dunne R.L."/>
            <person name="Upcroft J.A."/>
            <person name="Upcroft P."/>
            <person name="White O."/>
            <person name="Salzberg S.L."/>
            <person name="Tang P."/>
            <person name="Chiu C.-H."/>
            <person name="Lee Y.-S."/>
            <person name="Embley T.M."/>
            <person name="Coombs G.H."/>
            <person name="Mottram J.C."/>
            <person name="Tachezy J."/>
            <person name="Fraser-Liggett C.M."/>
            <person name="Johnson P.J."/>
        </authorList>
    </citation>
    <scope>NUCLEOTIDE SEQUENCE [LARGE SCALE GENOMIC DNA]</scope>
    <source>
        <strain evidence="1">G3</strain>
    </source>
</reference>